<dbReference type="EMBL" id="MTEI01000001">
    <property type="protein sequence ID" value="OQW90269.1"/>
    <property type="molecule type" value="Genomic_DNA"/>
</dbReference>
<evidence type="ECO:0000313" key="3">
    <source>
        <dbReference type="Proteomes" id="UP000192505"/>
    </source>
</evidence>
<dbReference type="SUPFAM" id="SSF109604">
    <property type="entry name" value="HD-domain/PDEase-like"/>
    <property type="match status" value="1"/>
</dbReference>
<organism evidence="2 3">
    <name type="scientific">Rhodoferax ferrireducens</name>
    <dbReference type="NCBI Taxonomy" id="192843"/>
    <lineage>
        <taxon>Bacteria</taxon>
        <taxon>Pseudomonadati</taxon>
        <taxon>Pseudomonadota</taxon>
        <taxon>Betaproteobacteria</taxon>
        <taxon>Burkholderiales</taxon>
        <taxon>Comamonadaceae</taxon>
        <taxon>Rhodoferax</taxon>
    </lineage>
</organism>
<feature type="domain" description="HDOD" evidence="1">
    <location>
        <begin position="13"/>
        <end position="205"/>
    </location>
</feature>
<dbReference type="Gene3D" id="1.10.3210.10">
    <property type="entry name" value="Hypothetical protein af1432"/>
    <property type="match status" value="1"/>
</dbReference>
<protein>
    <submittedName>
        <fullName evidence="2">Histidine kinase</fullName>
    </submittedName>
</protein>
<dbReference type="GO" id="GO:0016301">
    <property type="term" value="F:kinase activity"/>
    <property type="evidence" value="ECO:0007669"/>
    <property type="project" value="UniProtKB-KW"/>
</dbReference>
<accession>A0A1W9KZV8</accession>
<gene>
    <name evidence="2" type="ORF">BWK72_01090</name>
</gene>
<dbReference type="PANTHER" id="PTHR33525">
    <property type="match status" value="1"/>
</dbReference>
<proteinExistence type="predicted"/>
<reference evidence="2 3" key="1">
    <citation type="submission" date="2017-01" db="EMBL/GenBank/DDBJ databases">
        <title>Novel large sulfur bacteria in the metagenomes of groundwater-fed chemosynthetic microbial mats in the Lake Huron basin.</title>
        <authorList>
            <person name="Sharrar A.M."/>
            <person name="Flood B.E."/>
            <person name="Bailey J.V."/>
            <person name="Jones D.S."/>
            <person name="Biddanda B."/>
            <person name="Ruberg S.A."/>
            <person name="Marcus D.N."/>
            <person name="Dick G.J."/>
        </authorList>
    </citation>
    <scope>NUCLEOTIDE SEQUENCE [LARGE SCALE GENOMIC DNA]</scope>
    <source>
        <strain evidence="2">A7</strain>
    </source>
</reference>
<evidence type="ECO:0000259" key="1">
    <source>
        <dbReference type="PROSITE" id="PS51833"/>
    </source>
</evidence>
<evidence type="ECO:0000313" key="2">
    <source>
        <dbReference type="EMBL" id="OQW90269.1"/>
    </source>
</evidence>
<sequence length="286" mass="31640">MQLKQLIDQPSKLPTIPKVGQQLIATFGDEDVAISDVAAQLALDPVLSARLLRLANSAFFHVSHTIGTVEAALQILGLVMARNLVIGTSVAAAFKTTPGLDLRQFWRYNLYTACAARWLASRADVDADVVFTLGVMHGIGQLHMQTVMPDELVDLNRQMSILDAGRAQRELEIFGFHYGDVSAELARVWKFPQPLVDALRHVAQPLAPPNFSDLAAWVHMGSWHARVHVLDLREKEQLASYPAEVGRRLYLAPNWTPALAERAHHNASMLMPPLVELTDGLEAMFD</sequence>
<dbReference type="Pfam" id="PF08668">
    <property type="entry name" value="HDOD"/>
    <property type="match status" value="1"/>
</dbReference>
<keyword evidence="2" id="KW-0418">Kinase</keyword>
<name>A0A1W9KZV8_9BURK</name>
<comment type="caution">
    <text evidence="2">The sequence shown here is derived from an EMBL/GenBank/DDBJ whole genome shotgun (WGS) entry which is preliminary data.</text>
</comment>
<dbReference type="AlphaFoldDB" id="A0A1W9KZV8"/>
<dbReference type="PROSITE" id="PS51833">
    <property type="entry name" value="HDOD"/>
    <property type="match status" value="1"/>
</dbReference>
<dbReference type="InterPro" id="IPR052340">
    <property type="entry name" value="RNase_Y/CdgJ"/>
</dbReference>
<dbReference type="Proteomes" id="UP000192505">
    <property type="component" value="Unassembled WGS sequence"/>
</dbReference>
<dbReference type="InterPro" id="IPR013976">
    <property type="entry name" value="HDOD"/>
</dbReference>
<keyword evidence="2" id="KW-0808">Transferase</keyword>
<dbReference type="PANTHER" id="PTHR33525:SF6">
    <property type="entry name" value="HDOD DOMAIN-CONTAINING PROTEIN"/>
    <property type="match status" value="1"/>
</dbReference>